<feature type="transmembrane region" description="Helical" evidence="1">
    <location>
        <begin position="432"/>
        <end position="450"/>
    </location>
</feature>
<feature type="transmembrane region" description="Helical" evidence="1">
    <location>
        <begin position="349"/>
        <end position="369"/>
    </location>
</feature>
<dbReference type="AlphaFoldDB" id="A0A9X0HK84"/>
<feature type="transmembrane region" description="Helical" evidence="1">
    <location>
        <begin position="381"/>
        <end position="398"/>
    </location>
</feature>
<gene>
    <name evidence="2" type="ORF">ASU33_14065</name>
</gene>
<keyword evidence="1" id="KW-0812">Transmembrane</keyword>
<accession>A0A9X0HK84</accession>
<feature type="transmembrane region" description="Helical" evidence="1">
    <location>
        <begin position="150"/>
        <end position="167"/>
    </location>
</feature>
<sequence length="466" mass="51663">MLPHIPHLSEAHRRLLPVLATLLLYLGYLPFSGYQHLYHDALLYWYIAVEFLEPGHRFSFLAFDNSLRGYLWPLLLLPARVTAFFSGISPLVFTRLMGGLVAAGLFGWAVPAVWAKCRPDHPASVKAKLLFVALGFVFWRDYFNFPLTDFPALLALLAALWLLLQPAPRGWQMLLAGALTGVCLNLRGVYVTALPVVLVLAMWGQGVGLGRRAVRAGSLVLGLCVVLGPQLLLNVRHFGAYTPLVLTMYSPRDEHNALVDKLGWSLAVQKYETNIGPQHHAAQVLYFDPAGQALLRHLGQTEFTTIGSYLQAVGYQPATVAGIYARHLVSGFDVKYPTPYLQELQPMRWGYRSINFVLLALGLAALTICGLQKRPTKQQTLVLAAVSLPCLATIPTAMECRYLMPLHLLLLGAVCFEGHQLLSWVRSSNKRWLLLAVCVLMLVGFAFAFVRQLESNLARPGQQITG</sequence>
<evidence type="ECO:0000313" key="2">
    <source>
        <dbReference type="EMBL" id="KUG07470.1"/>
    </source>
</evidence>
<feature type="transmembrane region" description="Helical" evidence="1">
    <location>
        <begin position="173"/>
        <end position="201"/>
    </location>
</feature>
<feature type="transmembrane region" description="Helical" evidence="1">
    <location>
        <begin position="15"/>
        <end position="34"/>
    </location>
</feature>
<proteinExistence type="predicted"/>
<organism evidence="2 3">
    <name type="scientific">Solirubrum puertoriconensis</name>
    <dbReference type="NCBI Taxonomy" id="1751427"/>
    <lineage>
        <taxon>Bacteria</taxon>
        <taxon>Pseudomonadati</taxon>
        <taxon>Bacteroidota</taxon>
        <taxon>Cytophagia</taxon>
        <taxon>Cytophagales</taxon>
    </lineage>
</organism>
<keyword evidence="1" id="KW-0472">Membrane</keyword>
<dbReference type="RefSeq" id="WP_059071094.1">
    <property type="nucleotide sequence ID" value="NZ_LNAL01000007.1"/>
</dbReference>
<feature type="transmembrane region" description="Helical" evidence="1">
    <location>
        <begin position="213"/>
        <end position="233"/>
    </location>
</feature>
<dbReference type="EMBL" id="LNAL01000007">
    <property type="protein sequence ID" value="KUG07470.1"/>
    <property type="molecule type" value="Genomic_DNA"/>
</dbReference>
<comment type="caution">
    <text evidence="2">The sequence shown here is derived from an EMBL/GenBank/DDBJ whole genome shotgun (WGS) entry which is preliminary data.</text>
</comment>
<evidence type="ECO:0000313" key="3">
    <source>
        <dbReference type="Proteomes" id="UP000054223"/>
    </source>
</evidence>
<dbReference type="OrthoDB" id="6008354at2"/>
<keyword evidence="1" id="KW-1133">Transmembrane helix</keyword>
<dbReference type="Proteomes" id="UP000054223">
    <property type="component" value="Unassembled WGS sequence"/>
</dbReference>
<reference evidence="2 3" key="1">
    <citation type="submission" date="2015-11" db="EMBL/GenBank/DDBJ databases">
        <title>Solirubrum puertoriconensis gen. nov. an environmental bacteria isolated in Puerto Rico.</title>
        <authorList>
            <person name="Cuebas-Irizarry M.F."/>
            <person name="Montalvo-Rodriguez R."/>
        </authorList>
    </citation>
    <scope>NUCLEOTIDE SEQUENCE [LARGE SCALE GENOMIC DNA]</scope>
    <source>
        <strain evidence="2 3">MC1A</strain>
    </source>
</reference>
<evidence type="ECO:0000256" key="1">
    <source>
        <dbReference type="SAM" id="Phobius"/>
    </source>
</evidence>
<keyword evidence="3" id="KW-1185">Reference proteome</keyword>
<name>A0A9X0HK84_SOLP1</name>
<protein>
    <submittedName>
        <fullName evidence="2">Uncharacterized protein</fullName>
    </submittedName>
</protein>
<feature type="transmembrane region" description="Helical" evidence="1">
    <location>
        <begin position="404"/>
        <end position="425"/>
    </location>
</feature>
<feature type="transmembrane region" description="Helical" evidence="1">
    <location>
        <begin position="96"/>
        <end position="115"/>
    </location>
</feature>